<sequence length="692" mass="78607">MIGNPMSVIIDTRERSLLESFNKSYHSSYGLVRKPIQGKSVWAFPVIFKTLLEQENQCGSGGGTSSKLDSITSTLAGLLVLQRYTNNVCETSYQYLTSRVLNAKEFLNTALEGLNDLLLNCTLPIKAEGHIFYFDRTYLTKIQSKKLSKINLDTIFSSPESFLLHSLEALVGKIDFRGLACYKVLGSMLASPSVTAVYLIYNPVWDDEVEEYIQCAISNGASHRSGIVAAEYPITVITNLIHYSIEPSSRIKEVGKQMENKIKLHRVVGFVPKAYPDTDNTAKTLVALALQGAHYSPQKLIDRFEQEYYFIIYLYKTHTSRSTNANILAALVLLSNNSRYQPQIEKYIRYLCENISLYYPTILMCEVLMSYIQYWSEGDLPLLIQILCTQNPNGFWGSSDSAEETAYTLLILKSIASFSFTDVVSAEVKNTISKDIDDQLWLDKTLYSIPTTEDTPIDMSTIVIEKMTQYFARLPSQIETLKYRLKTLDIFPTQKTLGEKYIKFGICFWILTNNSCPEYLMSTWIIYSILLTNLSDCTIAVYKDNSLGESSYGKRIWFCFGLNNNLKGNPSSYKRHDLQQELKMPVTISTGQTFCTWLHISAVYDVKSGLVSKSLICEIGYSGDIFPTRQISIEGRLWNDVDSINRDRLLDSDVKAQLIKLAEYEYKCTQAYLDNVAQILENSGRRRISLYL</sequence>
<dbReference type="Proteomes" id="UP000325395">
    <property type="component" value="Unassembled WGS sequence"/>
</dbReference>
<protein>
    <submittedName>
        <fullName evidence="1">Uncharacterized protein</fullName>
    </submittedName>
</protein>
<dbReference type="SUPFAM" id="SSF48239">
    <property type="entry name" value="Terpenoid cyclases/Protein prenyltransferases"/>
    <property type="match status" value="1"/>
</dbReference>
<gene>
    <name evidence="1" type="ORF">BDV36DRAFT_284536</name>
</gene>
<dbReference type="EMBL" id="ML735752">
    <property type="protein sequence ID" value="KAE8416393.1"/>
    <property type="molecule type" value="Genomic_DNA"/>
</dbReference>
<dbReference type="PANTHER" id="PTHR31739:SF18">
    <property type="entry name" value="TERPENE SYNTHASE FAMILY PROTEIN (AFU_ORTHOLOGUE AFUA_5G15060)"/>
    <property type="match status" value="1"/>
</dbReference>
<name>A0ABQ6WH28_9EURO</name>
<dbReference type="PANTHER" id="PTHR31739">
    <property type="entry name" value="ENT-COPALYL DIPHOSPHATE SYNTHASE, CHLOROPLASTIC"/>
    <property type="match status" value="1"/>
</dbReference>
<evidence type="ECO:0000313" key="1">
    <source>
        <dbReference type="EMBL" id="KAE8416393.1"/>
    </source>
</evidence>
<keyword evidence="2" id="KW-1185">Reference proteome</keyword>
<organism evidence="1 2">
    <name type="scientific">Aspergillus pseudocaelatus</name>
    <dbReference type="NCBI Taxonomy" id="1825620"/>
    <lineage>
        <taxon>Eukaryota</taxon>
        <taxon>Fungi</taxon>
        <taxon>Dikarya</taxon>
        <taxon>Ascomycota</taxon>
        <taxon>Pezizomycotina</taxon>
        <taxon>Eurotiomycetes</taxon>
        <taxon>Eurotiomycetidae</taxon>
        <taxon>Eurotiales</taxon>
        <taxon>Aspergillaceae</taxon>
        <taxon>Aspergillus</taxon>
        <taxon>Aspergillus subgen. Circumdati</taxon>
    </lineage>
</organism>
<proteinExistence type="predicted"/>
<dbReference type="InterPro" id="IPR008930">
    <property type="entry name" value="Terpenoid_cyclase/PrenylTrfase"/>
</dbReference>
<accession>A0ABQ6WH28</accession>
<evidence type="ECO:0000313" key="2">
    <source>
        <dbReference type="Proteomes" id="UP000325395"/>
    </source>
</evidence>
<dbReference type="InterPro" id="IPR050148">
    <property type="entry name" value="Terpene_synthase-like"/>
</dbReference>
<dbReference type="Gene3D" id="1.50.10.160">
    <property type="match status" value="1"/>
</dbReference>
<reference evidence="1 2" key="1">
    <citation type="submission" date="2019-04" db="EMBL/GenBank/DDBJ databases">
        <authorList>
            <consortium name="DOE Joint Genome Institute"/>
            <person name="Mondo S."/>
            <person name="Kjaerbolling I."/>
            <person name="Vesth T."/>
            <person name="Frisvad J.C."/>
            <person name="Nybo J.L."/>
            <person name="Theobald S."/>
            <person name="Kildgaard S."/>
            <person name="Isbrandt T."/>
            <person name="Kuo A."/>
            <person name="Sato A."/>
            <person name="Lyhne E.K."/>
            <person name="Kogle M.E."/>
            <person name="Wiebenga A."/>
            <person name="Kun R.S."/>
            <person name="Lubbers R.J."/>
            <person name="Makela M.R."/>
            <person name="Barry K."/>
            <person name="Chovatia M."/>
            <person name="Clum A."/>
            <person name="Daum C."/>
            <person name="Haridas S."/>
            <person name="He G."/>
            <person name="LaButti K."/>
            <person name="Lipzen A."/>
            <person name="Riley R."/>
            <person name="Salamov A."/>
            <person name="Simmons B.A."/>
            <person name="Magnuson J.K."/>
            <person name="Henrissat B."/>
            <person name="Mortensen U.H."/>
            <person name="Larsen T.O."/>
            <person name="Devries R.P."/>
            <person name="Grigoriev I.V."/>
            <person name="Machida M."/>
            <person name="Baker S.E."/>
            <person name="Andersen M.R."/>
            <person name="Cantor M.N."/>
            <person name="Hua S.X."/>
        </authorList>
    </citation>
    <scope>NUCLEOTIDE SEQUENCE [LARGE SCALE GENOMIC DNA]</scope>
    <source>
        <strain evidence="1 2">CBS 117616</strain>
    </source>
</reference>